<dbReference type="EnsemblPlants" id="AET6Gv20469900.53">
    <property type="protein sequence ID" value="AET6Gv20469900.53"/>
    <property type="gene ID" value="AET6Gv20469900"/>
</dbReference>
<proteinExistence type="predicted"/>
<dbReference type="Proteomes" id="UP000015105">
    <property type="component" value="Chromosome 6D"/>
</dbReference>
<reference evidence="2" key="1">
    <citation type="journal article" date="2014" name="Science">
        <title>Ancient hybridizations among the ancestral genomes of bread wheat.</title>
        <authorList>
            <consortium name="International Wheat Genome Sequencing Consortium,"/>
            <person name="Marcussen T."/>
            <person name="Sandve S.R."/>
            <person name="Heier L."/>
            <person name="Spannagl M."/>
            <person name="Pfeifer M."/>
            <person name="Jakobsen K.S."/>
            <person name="Wulff B.B."/>
            <person name="Steuernagel B."/>
            <person name="Mayer K.F."/>
            <person name="Olsen O.A."/>
        </authorList>
    </citation>
    <scope>NUCLEOTIDE SEQUENCE [LARGE SCALE GENOMIC DNA]</scope>
    <source>
        <strain evidence="2">cv. AL8/78</strain>
    </source>
</reference>
<name>A0A453NTC8_AEGTS</name>
<dbReference type="AlphaFoldDB" id="A0A453NTC8"/>
<sequence>ATRGDGSDLAGAPRGVLAGVVLPSMLWCEAGGEPCAWQGSGGAGLPLIWRRRAVGFLVVACPVWLLLRSWVAPRQLGRLAAAAASMFRRQLVRTRLVSAFDPSPRRPGVTFVEGLALSQLRSIAHLTAGVAGPSSSRARCCRTGRWRSVLAGLLGLGAGGRPGV</sequence>
<evidence type="ECO:0000313" key="2">
    <source>
        <dbReference type="Proteomes" id="UP000015105"/>
    </source>
</evidence>
<protein>
    <submittedName>
        <fullName evidence="1">Uncharacterized protein</fullName>
    </submittedName>
</protein>
<organism evidence="1 2">
    <name type="scientific">Aegilops tauschii subsp. strangulata</name>
    <name type="common">Goatgrass</name>
    <dbReference type="NCBI Taxonomy" id="200361"/>
    <lineage>
        <taxon>Eukaryota</taxon>
        <taxon>Viridiplantae</taxon>
        <taxon>Streptophyta</taxon>
        <taxon>Embryophyta</taxon>
        <taxon>Tracheophyta</taxon>
        <taxon>Spermatophyta</taxon>
        <taxon>Magnoliopsida</taxon>
        <taxon>Liliopsida</taxon>
        <taxon>Poales</taxon>
        <taxon>Poaceae</taxon>
        <taxon>BOP clade</taxon>
        <taxon>Pooideae</taxon>
        <taxon>Triticodae</taxon>
        <taxon>Triticeae</taxon>
        <taxon>Triticinae</taxon>
        <taxon>Aegilops</taxon>
    </lineage>
</organism>
<accession>A0A453NTC8</accession>
<keyword evidence="2" id="KW-1185">Reference proteome</keyword>
<reference evidence="1" key="4">
    <citation type="submission" date="2019-03" db="UniProtKB">
        <authorList>
            <consortium name="EnsemblPlants"/>
        </authorList>
    </citation>
    <scope>IDENTIFICATION</scope>
</reference>
<reference evidence="2" key="2">
    <citation type="journal article" date="2017" name="Nat. Plants">
        <title>The Aegilops tauschii genome reveals multiple impacts of transposons.</title>
        <authorList>
            <person name="Zhao G."/>
            <person name="Zou C."/>
            <person name="Li K."/>
            <person name="Wang K."/>
            <person name="Li T."/>
            <person name="Gao L."/>
            <person name="Zhang X."/>
            <person name="Wang H."/>
            <person name="Yang Z."/>
            <person name="Liu X."/>
            <person name="Jiang W."/>
            <person name="Mao L."/>
            <person name="Kong X."/>
            <person name="Jiao Y."/>
            <person name="Jia J."/>
        </authorList>
    </citation>
    <scope>NUCLEOTIDE SEQUENCE [LARGE SCALE GENOMIC DNA]</scope>
    <source>
        <strain evidence="2">cv. AL8/78</strain>
    </source>
</reference>
<reference evidence="1" key="3">
    <citation type="journal article" date="2017" name="Nature">
        <title>Genome sequence of the progenitor of the wheat D genome Aegilops tauschii.</title>
        <authorList>
            <person name="Luo M.C."/>
            <person name="Gu Y.Q."/>
            <person name="Puiu D."/>
            <person name="Wang H."/>
            <person name="Twardziok S.O."/>
            <person name="Deal K.R."/>
            <person name="Huo N."/>
            <person name="Zhu T."/>
            <person name="Wang L."/>
            <person name="Wang Y."/>
            <person name="McGuire P.E."/>
            <person name="Liu S."/>
            <person name="Long H."/>
            <person name="Ramasamy R.K."/>
            <person name="Rodriguez J.C."/>
            <person name="Van S.L."/>
            <person name="Yuan L."/>
            <person name="Wang Z."/>
            <person name="Xia Z."/>
            <person name="Xiao L."/>
            <person name="Anderson O.D."/>
            <person name="Ouyang S."/>
            <person name="Liang Y."/>
            <person name="Zimin A.V."/>
            <person name="Pertea G."/>
            <person name="Qi P."/>
            <person name="Bennetzen J.L."/>
            <person name="Dai X."/>
            <person name="Dawson M.W."/>
            <person name="Muller H.G."/>
            <person name="Kugler K."/>
            <person name="Rivarola-Duarte L."/>
            <person name="Spannagl M."/>
            <person name="Mayer K.F.X."/>
            <person name="Lu F.H."/>
            <person name="Bevan M.W."/>
            <person name="Leroy P."/>
            <person name="Li P."/>
            <person name="You F.M."/>
            <person name="Sun Q."/>
            <person name="Liu Z."/>
            <person name="Lyons E."/>
            <person name="Wicker T."/>
            <person name="Salzberg S.L."/>
            <person name="Devos K.M."/>
            <person name="Dvorak J."/>
        </authorList>
    </citation>
    <scope>NUCLEOTIDE SEQUENCE [LARGE SCALE GENOMIC DNA]</scope>
    <source>
        <strain evidence="1">cv. AL8/78</strain>
    </source>
</reference>
<reference evidence="1" key="5">
    <citation type="journal article" date="2021" name="G3 (Bethesda)">
        <title>Aegilops tauschii genome assembly Aet v5.0 features greater sequence contiguity and improved annotation.</title>
        <authorList>
            <person name="Wang L."/>
            <person name="Zhu T."/>
            <person name="Rodriguez J.C."/>
            <person name="Deal K.R."/>
            <person name="Dubcovsky J."/>
            <person name="McGuire P.E."/>
            <person name="Lux T."/>
            <person name="Spannagl M."/>
            <person name="Mayer K.F.X."/>
            <person name="Baldrich P."/>
            <person name="Meyers B.C."/>
            <person name="Huo N."/>
            <person name="Gu Y.Q."/>
            <person name="Zhou H."/>
            <person name="Devos K.M."/>
            <person name="Bennetzen J.L."/>
            <person name="Unver T."/>
            <person name="Budak H."/>
            <person name="Gulick P.J."/>
            <person name="Galiba G."/>
            <person name="Kalapos B."/>
            <person name="Nelson D.R."/>
            <person name="Li P."/>
            <person name="You F.M."/>
            <person name="Luo M.C."/>
            <person name="Dvorak J."/>
        </authorList>
    </citation>
    <scope>NUCLEOTIDE SEQUENCE [LARGE SCALE GENOMIC DNA]</scope>
    <source>
        <strain evidence="1">cv. AL8/78</strain>
    </source>
</reference>
<evidence type="ECO:0000313" key="1">
    <source>
        <dbReference type="EnsemblPlants" id="AET6Gv20469900.53"/>
    </source>
</evidence>
<dbReference type="Gramene" id="AET6Gv20469900.53">
    <property type="protein sequence ID" value="AET6Gv20469900.53"/>
    <property type="gene ID" value="AET6Gv20469900"/>
</dbReference>